<keyword evidence="3" id="KW-0597">Phosphoprotein</keyword>
<organism evidence="21 23">
    <name type="scientific">Carya illinoinensis</name>
    <name type="common">Pecan</name>
    <dbReference type="NCBI Taxonomy" id="32201"/>
    <lineage>
        <taxon>Eukaryota</taxon>
        <taxon>Viridiplantae</taxon>
        <taxon>Streptophyta</taxon>
        <taxon>Embryophyta</taxon>
        <taxon>Tracheophyta</taxon>
        <taxon>Spermatophyta</taxon>
        <taxon>Magnoliopsida</taxon>
        <taxon>eudicotyledons</taxon>
        <taxon>Gunneridae</taxon>
        <taxon>Pentapetalae</taxon>
        <taxon>rosids</taxon>
        <taxon>fabids</taxon>
        <taxon>Fagales</taxon>
        <taxon>Juglandaceae</taxon>
        <taxon>Carya</taxon>
    </lineage>
</organism>
<dbReference type="PROSITE" id="PS50011">
    <property type="entry name" value="PROTEIN_KINASE_DOM"/>
    <property type="match status" value="1"/>
</dbReference>
<proteinExistence type="predicted"/>
<evidence type="ECO:0000256" key="11">
    <source>
        <dbReference type="ARBA" id="ARBA00022989"/>
    </source>
</evidence>
<evidence type="ECO:0000259" key="20">
    <source>
        <dbReference type="PROSITE" id="PS51473"/>
    </source>
</evidence>
<comment type="subcellular location">
    <subcellularLocation>
        <location evidence="1">Membrane</location>
        <topology evidence="1">Single-pass membrane protein</topology>
    </subcellularLocation>
</comment>
<feature type="domain" description="Gnk2-homologous" evidence="20">
    <location>
        <begin position="135"/>
        <end position="245"/>
    </location>
</feature>
<dbReference type="Proteomes" id="UP000811609">
    <property type="component" value="Chromosome 9"/>
</dbReference>
<dbReference type="InterPro" id="IPR002902">
    <property type="entry name" value="GNK2"/>
</dbReference>
<dbReference type="GO" id="GO:0009737">
    <property type="term" value="P:response to abscisic acid"/>
    <property type="evidence" value="ECO:0007669"/>
    <property type="project" value="UniProtKB-ARBA"/>
</dbReference>
<keyword evidence="23" id="KW-1185">Reference proteome</keyword>
<keyword evidence="7" id="KW-0677">Repeat</keyword>
<dbReference type="EMBL" id="CM031817">
    <property type="protein sequence ID" value="KAG6641547.1"/>
    <property type="molecule type" value="Genomic_DNA"/>
</dbReference>
<dbReference type="FunFam" id="3.30.430.20:FF:000003">
    <property type="entry name" value="Cysteine-rich RLK (RECEPTOR-like protein kinase) 10"/>
    <property type="match status" value="1"/>
</dbReference>
<keyword evidence="13" id="KW-0675">Receptor</keyword>
<dbReference type="Pfam" id="PF01657">
    <property type="entry name" value="Stress-antifung"/>
    <property type="match status" value="2"/>
</dbReference>
<dbReference type="GO" id="GO:0005886">
    <property type="term" value="C:plasma membrane"/>
    <property type="evidence" value="ECO:0007669"/>
    <property type="project" value="TreeGrafter"/>
</dbReference>
<dbReference type="CDD" id="cd23509">
    <property type="entry name" value="Gnk2-like"/>
    <property type="match status" value="2"/>
</dbReference>
<dbReference type="PROSITE" id="PS00107">
    <property type="entry name" value="PROTEIN_KINASE_ATP"/>
    <property type="match status" value="1"/>
</dbReference>
<accession>A0A8T1PK33</accession>
<dbReference type="SMART" id="SM00220">
    <property type="entry name" value="S_TKc"/>
    <property type="match status" value="1"/>
</dbReference>
<evidence type="ECO:0000256" key="10">
    <source>
        <dbReference type="ARBA" id="ARBA00022840"/>
    </source>
</evidence>
<evidence type="ECO:0000256" key="12">
    <source>
        <dbReference type="ARBA" id="ARBA00023136"/>
    </source>
</evidence>
<name>A0A8T1PK33_CARIL</name>
<evidence type="ECO:0000256" key="7">
    <source>
        <dbReference type="ARBA" id="ARBA00022737"/>
    </source>
</evidence>
<evidence type="ECO:0008006" key="24">
    <source>
        <dbReference type="Google" id="ProtNLM"/>
    </source>
</evidence>
<evidence type="ECO:0000256" key="16">
    <source>
        <dbReference type="SAM" id="MobiDB-lite"/>
    </source>
</evidence>
<feature type="domain" description="Gnk2-homologous" evidence="20">
    <location>
        <begin position="26"/>
        <end position="129"/>
    </location>
</feature>
<evidence type="ECO:0000313" key="21">
    <source>
        <dbReference type="EMBL" id="KAG6641547.1"/>
    </source>
</evidence>
<dbReference type="Pfam" id="PF07714">
    <property type="entry name" value="PK_Tyr_Ser-Thr"/>
    <property type="match status" value="1"/>
</dbReference>
<reference evidence="21" key="1">
    <citation type="submission" date="2020-12" db="EMBL/GenBank/DDBJ databases">
        <title>WGS assembly of Carya illinoinensis cv. Pawnee.</title>
        <authorList>
            <person name="Platts A."/>
            <person name="Shu S."/>
            <person name="Wright S."/>
            <person name="Barry K."/>
            <person name="Edger P."/>
            <person name="Pires J.C."/>
            <person name="Schmutz J."/>
        </authorList>
    </citation>
    <scope>NUCLEOTIDE SEQUENCE</scope>
    <source>
        <tissue evidence="21">Leaf</tissue>
    </source>
</reference>
<dbReference type="EMBL" id="CM031833">
    <property type="protein sequence ID" value="KAG6695124.1"/>
    <property type="molecule type" value="Genomic_DNA"/>
</dbReference>
<evidence type="ECO:0000256" key="18">
    <source>
        <dbReference type="SAM" id="SignalP"/>
    </source>
</evidence>
<dbReference type="GO" id="GO:0004674">
    <property type="term" value="F:protein serine/threonine kinase activity"/>
    <property type="evidence" value="ECO:0007669"/>
    <property type="project" value="UniProtKB-KW"/>
</dbReference>
<evidence type="ECO:0000313" key="23">
    <source>
        <dbReference type="Proteomes" id="UP000811609"/>
    </source>
</evidence>
<keyword evidence="2" id="KW-0723">Serine/threonine-protein kinase</keyword>
<dbReference type="InterPro" id="IPR017441">
    <property type="entry name" value="Protein_kinase_ATP_BS"/>
</dbReference>
<evidence type="ECO:0000256" key="3">
    <source>
        <dbReference type="ARBA" id="ARBA00022553"/>
    </source>
</evidence>
<evidence type="ECO:0000256" key="2">
    <source>
        <dbReference type="ARBA" id="ARBA00022527"/>
    </source>
</evidence>
<dbReference type="FunFam" id="1.10.510.10:FF:000343">
    <property type="entry name" value="Cysteine-rich receptor-like protein kinase 28"/>
    <property type="match status" value="1"/>
</dbReference>
<dbReference type="CDD" id="cd14066">
    <property type="entry name" value="STKc_IRAK"/>
    <property type="match status" value="1"/>
</dbReference>
<protein>
    <recommendedName>
        <fullName evidence="24">Cysteine-rich receptor-like protein kinase 29</fullName>
    </recommendedName>
</protein>
<evidence type="ECO:0000259" key="19">
    <source>
        <dbReference type="PROSITE" id="PS50011"/>
    </source>
</evidence>
<dbReference type="Proteomes" id="UP000811246">
    <property type="component" value="Chromosome 9"/>
</dbReference>
<evidence type="ECO:0000256" key="15">
    <source>
        <dbReference type="PROSITE-ProRule" id="PRU10141"/>
    </source>
</evidence>
<evidence type="ECO:0000256" key="4">
    <source>
        <dbReference type="ARBA" id="ARBA00022679"/>
    </source>
</evidence>
<evidence type="ECO:0000256" key="8">
    <source>
        <dbReference type="ARBA" id="ARBA00022741"/>
    </source>
</evidence>
<dbReference type="PANTHER" id="PTHR27002">
    <property type="entry name" value="RECEPTOR-LIKE SERINE/THREONINE-PROTEIN KINASE SD1-8"/>
    <property type="match status" value="1"/>
</dbReference>
<gene>
    <name evidence="21" type="ORF">CIPAW_09G081100</name>
    <name evidence="22" type="ORF">I3842_09G080400</name>
</gene>
<dbReference type="InterPro" id="IPR008271">
    <property type="entry name" value="Ser/Thr_kinase_AS"/>
</dbReference>
<feature type="chain" id="PRO_5035730458" description="Cysteine-rich receptor-like protein kinase 29" evidence="18">
    <location>
        <begin position="23"/>
        <end position="665"/>
    </location>
</feature>
<evidence type="ECO:0000256" key="14">
    <source>
        <dbReference type="ARBA" id="ARBA00023180"/>
    </source>
</evidence>
<evidence type="ECO:0000256" key="17">
    <source>
        <dbReference type="SAM" id="Phobius"/>
    </source>
</evidence>
<keyword evidence="10 15" id="KW-0067">ATP-binding</keyword>
<keyword evidence="4" id="KW-0808">Transferase</keyword>
<dbReference type="PANTHER" id="PTHR27002:SF1073">
    <property type="entry name" value="CYSTEINE-RICH RECEPTOR-LIKE PROTEIN KINASE 29"/>
    <property type="match status" value="1"/>
</dbReference>
<evidence type="ECO:0000256" key="9">
    <source>
        <dbReference type="ARBA" id="ARBA00022777"/>
    </source>
</evidence>
<keyword evidence="8 15" id="KW-0547">Nucleotide-binding</keyword>
<feature type="domain" description="Protein kinase" evidence="19">
    <location>
        <begin position="346"/>
        <end position="634"/>
    </location>
</feature>
<reference evidence="22" key="2">
    <citation type="submission" date="2021-01" db="EMBL/GenBank/DDBJ databases">
        <authorList>
            <person name="Lovell J.T."/>
            <person name="Bentley N."/>
            <person name="Bhattarai G."/>
            <person name="Jenkins J.W."/>
            <person name="Sreedasyam A."/>
            <person name="Alarcon Y."/>
            <person name="Bock C."/>
            <person name="Boston L."/>
            <person name="Carlson J."/>
            <person name="Cervantes K."/>
            <person name="Clermont K."/>
            <person name="Krom N."/>
            <person name="Kubenka K."/>
            <person name="Mamidi S."/>
            <person name="Mattison C."/>
            <person name="Monteros M."/>
            <person name="Pisani C."/>
            <person name="Plott C."/>
            <person name="Rajasekar S."/>
            <person name="Rhein H.S."/>
            <person name="Rohla C."/>
            <person name="Song M."/>
            <person name="Hilaire R.S."/>
            <person name="Shu S."/>
            <person name="Wells L."/>
            <person name="Wang X."/>
            <person name="Webber J."/>
            <person name="Heerema R.J."/>
            <person name="Klein P."/>
            <person name="Conner P."/>
            <person name="Grauke L."/>
            <person name="Grimwood J."/>
            <person name="Schmutz J."/>
            <person name="Randall J.J."/>
        </authorList>
    </citation>
    <scope>NUCLEOTIDE SEQUENCE</scope>
    <source>
        <tissue evidence="22">Leaf</tissue>
    </source>
</reference>
<dbReference type="PROSITE" id="PS00108">
    <property type="entry name" value="PROTEIN_KINASE_ST"/>
    <property type="match status" value="1"/>
</dbReference>
<sequence>MVSPRLLFFFLALLIFTGNTVAQPDDFVHRECLDKGSYASNSTYEANLNYLLSSLTSNSEIDYGFYNSSHGQNSDSVYAIGLCRGDVNTDTCRSCLHNATSLLPQRCPNQKEAIGWYDGCMLRYSNRSIFGIMETAPSSIILNPNNVSTTYVDQYNDDLWTLFKSLTSQAAAGGSLRKFAANKTTVAQSKPLYAFVQCTPDLSEQLCRDCLLGTLFQDFPRCCDGKEGVRVFKPSCSIRFEVFNFLSSTPDASMPSSPLAPPASPPPSSNNTTTTTTTGRKRNTSRKIIIIVVPTVVLMLVVISICIYIKSRKPRKKVESNFVDQIRSMESLQFDFGTIRVATDNFSEANKLGEGGFGAVYKGILSNGQVIAVKRLSTESRQGDLEFKNEVLLVAKLQHRNLVRLLGFCLEMESNERLLVYEFVQNASLDQFLFDPIRGADLDWETRYKIIGGIARGMLYLHEDSRLRIIHRDLKASNILLDGKMDPKISDFGTARMFLSDDQTRENASRVVGTPGYMAPEYRIHKQFSVKSDVFSFGVLVLEIVSGQGIHSFRNEENLEYLPSYAWRSWSEGTASNIVDSRMRSGSTIAIMRCIHIGLLCVQENAADRPTMAAVVVMLNNSSNTLPAPSRPAFFLHSNIESDMSPNQSLQASRNEVSVSNLDAR</sequence>
<evidence type="ECO:0000256" key="1">
    <source>
        <dbReference type="ARBA" id="ARBA00004167"/>
    </source>
</evidence>
<evidence type="ECO:0000256" key="5">
    <source>
        <dbReference type="ARBA" id="ARBA00022692"/>
    </source>
</evidence>
<evidence type="ECO:0000256" key="6">
    <source>
        <dbReference type="ARBA" id="ARBA00022729"/>
    </source>
</evidence>
<feature type="binding site" evidence="15">
    <location>
        <position position="374"/>
    </location>
    <ligand>
        <name>ATP</name>
        <dbReference type="ChEBI" id="CHEBI:30616"/>
    </ligand>
</feature>
<feature type="signal peptide" evidence="18">
    <location>
        <begin position="1"/>
        <end position="22"/>
    </location>
</feature>
<dbReference type="InterPro" id="IPR001245">
    <property type="entry name" value="Ser-Thr/Tyr_kinase_cat_dom"/>
</dbReference>
<feature type="compositionally biased region" description="Low complexity" evidence="16">
    <location>
        <begin position="269"/>
        <end position="278"/>
    </location>
</feature>
<dbReference type="FunFam" id="3.30.430.20:FF:000002">
    <property type="entry name" value="Cysteine-rich receptor-like protein kinase 10"/>
    <property type="match status" value="1"/>
</dbReference>
<comment type="caution">
    <text evidence="21">The sequence shown here is derived from an EMBL/GenBank/DDBJ whole genome shotgun (WGS) entry which is preliminary data.</text>
</comment>
<evidence type="ECO:0000313" key="22">
    <source>
        <dbReference type="EMBL" id="KAG6695124.1"/>
    </source>
</evidence>
<keyword evidence="9" id="KW-0418">Kinase</keyword>
<dbReference type="FunFam" id="3.30.200.20:FF:000142">
    <property type="entry name" value="Cysteine-rich receptor-like protein kinase 10"/>
    <property type="match status" value="1"/>
</dbReference>
<feature type="transmembrane region" description="Helical" evidence="17">
    <location>
        <begin position="288"/>
        <end position="309"/>
    </location>
</feature>
<keyword evidence="5 17" id="KW-0812">Transmembrane</keyword>
<dbReference type="GO" id="GO:0005524">
    <property type="term" value="F:ATP binding"/>
    <property type="evidence" value="ECO:0007669"/>
    <property type="project" value="UniProtKB-UniRule"/>
</dbReference>
<keyword evidence="11 17" id="KW-1133">Transmembrane helix</keyword>
<feature type="region of interest" description="Disordered" evidence="16">
    <location>
        <begin position="645"/>
        <end position="665"/>
    </location>
</feature>
<keyword evidence="12 17" id="KW-0472">Membrane</keyword>
<dbReference type="PROSITE" id="PS51473">
    <property type="entry name" value="GNK2"/>
    <property type="match status" value="2"/>
</dbReference>
<keyword evidence="14" id="KW-0325">Glycoprotein</keyword>
<feature type="compositionally biased region" description="Pro residues" evidence="16">
    <location>
        <begin position="258"/>
        <end position="268"/>
    </location>
</feature>
<keyword evidence="6 18" id="KW-0732">Signal</keyword>
<dbReference type="InterPro" id="IPR000719">
    <property type="entry name" value="Prot_kinase_dom"/>
</dbReference>
<feature type="region of interest" description="Disordered" evidence="16">
    <location>
        <begin position="253"/>
        <end position="280"/>
    </location>
</feature>
<dbReference type="AlphaFoldDB" id="A0A8T1PK33"/>
<evidence type="ECO:0000256" key="13">
    <source>
        <dbReference type="ARBA" id="ARBA00023170"/>
    </source>
</evidence>